<dbReference type="PANTHER" id="PTHR30543:SF21">
    <property type="entry name" value="NAD(P)H-DEPENDENT FMN REDUCTASE LOT6"/>
    <property type="match status" value="1"/>
</dbReference>
<feature type="domain" description="NADPH-dependent FMN reductase-like" evidence="1">
    <location>
        <begin position="10"/>
        <end position="154"/>
    </location>
</feature>
<sequence>MEESSQINLKIPILLGSCRTGRQSLKVAQFIFKELSQNYPIKTEIIDLAEYNIPMLEERLKEMEVLPPDLSRFCSKLAQADGILIVAPEYKNGYPGVLKNALDYLEPQALRYKPIGICTLSSGGFGGLNCLAQLRLVCLALGGLPIPDKLPISHVQEMFDLDGNLSDLGFKTKLKSFIKELIWYTEAIFRSLGENSES</sequence>
<dbReference type="GO" id="GO:0016491">
    <property type="term" value="F:oxidoreductase activity"/>
    <property type="evidence" value="ECO:0007669"/>
    <property type="project" value="InterPro"/>
</dbReference>
<dbReference type="PANTHER" id="PTHR30543">
    <property type="entry name" value="CHROMATE REDUCTASE"/>
    <property type="match status" value="1"/>
</dbReference>
<accession>A0A1D9G221</accession>
<dbReference type="Pfam" id="PF03358">
    <property type="entry name" value="FMN_red"/>
    <property type="match status" value="1"/>
</dbReference>
<dbReference type="InterPro" id="IPR029039">
    <property type="entry name" value="Flavoprotein-like_sf"/>
</dbReference>
<dbReference type="SUPFAM" id="SSF52218">
    <property type="entry name" value="Flavoproteins"/>
    <property type="match status" value="1"/>
</dbReference>
<dbReference type="GO" id="GO:0010181">
    <property type="term" value="F:FMN binding"/>
    <property type="evidence" value="ECO:0007669"/>
    <property type="project" value="TreeGrafter"/>
</dbReference>
<evidence type="ECO:0000313" key="2">
    <source>
        <dbReference type="EMBL" id="AOY81584.1"/>
    </source>
</evidence>
<dbReference type="AlphaFoldDB" id="A0A1D9G221"/>
<dbReference type="Gene3D" id="3.40.50.360">
    <property type="match status" value="1"/>
</dbReference>
<dbReference type="GO" id="GO:0005829">
    <property type="term" value="C:cytosol"/>
    <property type="evidence" value="ECO:0007669"/>
    <property type="project" value="TreeGrafter"/>
</dbReference>
<dbReference type="EMBL" id="CP017708">
    <property type="protein sequence ID" value="AOY81584.1"/>
    <property type="molecule type" value="Genomic_DNA"/>
</dbReference>
<evidence type="ECO:0000259" key="1">
    <source>
        <dbReference type="Pfam" id="PF03358"/>
    </source>
</evidence>
<gene>
    <name evidence="2" type="ORF">BJP36_18350</name>
</gene>
<name>A0A1D9G221_MOOP1</name>
<proteinExistence type="predicted"/>
<organism evidence="2 3">
    <name type="scientific">Moorena producens (strain JHB)</name>
    <dbReference type="NCBI Taxonomy" id="1454205"/>
    <lineage>
        <taxon>Bacteria</taxon>
        <taxon>Bacillati</taxon>
        <taxon>Cyanobacteriota</taxon>
        <taxon>Cyanophyceae</taxon>
        <taxon>Coleofasciculales</taxon>
        <taxon>Coleofasciculaceae</taxon>
        <taxon>Moorena</taxon>
    </lineage>
</organism>
<dbReference type="InterPro" id="IPR005025">
    <property type="entry name" value="FMN_Rdtase-like_dom"/>
</dbReference>
<evidence type="ECO:0000313" key="3">
    <source>
        <dbReference type="Proteomes" id="UP000176944"/>
    </source>
</evidence>
<reference evidence="3" key="1">
    <citation type="submission" date="2016-10" db="EMBL/GenBank/DDBJ databases">
        <title>Comparative genomics uncovers the prolific and rare metabolic potential of the cyanobacterial genus Moorea.</title>
        <authorList>
            <person name="Leao T."/>
            <person name="Castelao G."/>
            <person name="Korobeynikov A."/>
            <person name="Monroe E.A."/>
            <person name="Podell S."/>
            <person name="Glukhov E."/>
            <person name="Allen E."/>
            <person name="Gerwick W.H."/>
            <person name="Gerwick L."/>
        </authorList>
    </citation>
    <scope>NUCLEOTIDE SEQUENCE [LARGE SCALE GENOMIC DNA]</scope>
    <source>
        <strain evidence="3">JHB</strain>
    </source>
</reference>
<dbReference type="InterPro" id="IPR050712">
    <property type="entry name" value="NAD(P)H-dep_reductase"/>
</dbReference>
<protein>
    <submittedName>
        <fullName evidence="2">NAD(P)H-dependent oxidoreductase</fullName>
    </submittedName>
</protein>
<dbReference type="Proteomes" id="UP000176944">
    <property type="component" value="Chromosome"/>
</dbReference>